<name>A0A2T1EI79_9CYAN</name>
<organism evidence="1 2">
    <name type="scientific">Stenomitos frigidus ULC18</name>
    <dbReference type="NCBI Taxonomy" id="2107698"/>
    <lineage>
        <taxon>Bacteria</taxon>
        <taxon>Bacillati</taxon>
        <taxon>Cyanobacteriota</taxon>
        <taxon>Cyanophyceae</taxon>
        <taxon>Leptolyngbyales</taxon>
        <taxon>Leptolyngbyaceae</taxon>
        <taxon>Stenomitos</taxon>
    </lineage>
</organism>
<reference evidence="2" key="1">
    <citation type="submission" date="2018-02" db="EMBL/GenBank/DDBJ databases">
        <authorList>
            <person name="Moore K."/>
            <person name="Momper L."/>
        </authorList>
    </citation>
    <scope>NUCLEOTIDE SEQUENCE [LARGE SCALE GENOMIC DNA]</scope>
    <source>
        <strain evidence="2">ULC18</strain>
    </source>
</reference>
<protein>
    <submittedName>
        <fullName evidence="1">Uncharacterized protein</fullName>
    </submittedName>
</protein>
<gene>
    <name evidence="1" type="ORF">C7B82_05630</name>
</gene>
<keyword evidence="2" id="KW-1185">Reference proteome</keyword>
<evidence type="ECO:0000313" key="1">
    <source>
        <dbReference type="EMBL" id="PSB32472.1"/>
    </source>
</evidence>
<reference evidence="1 2" key="2">
    <citation type="submission" date="2018-03" db="EMBL/GenBank/DDBJ databases">
        <title>The ancient ancestry and fast evolution of plastids.</title>
        <authorList>
            <person name="Moore K.R."/>
            <person name="Magnabosco C."/>
            <person name="Momper L."/>
            <person name="Gold D.A."/>
            <person name="Bosak T."/>
            <person name="Fournier G.P."/>
        </authorList>
    </citation>
    <scope>NUCLEOTIDE SEQUENCE [LARGE SCALE GENOMIC DNA]</scope>
    <source>
        <strain evidence="1 2">ULC18</strain>
    </source>
</reference>
<dbReference type="Proteomes" id="UP000239576">
    <property type="component" value="Unassembled WGS sequence"/>
</dbReference>
<dbReference type="EMBL" id="PVWK01000027">
    <property type="protein sequence ID" value="PSB32472.1"/>
    <property type="molecule type" value="Genomic_DNA"/>
</dbReference>
<accession>A0A2T1EI79</accession>
<sequence length="62" mass="7068">MKSQRLNALSCYVWLKFVLTLFIDRNPKNFAQIPSNVFGNITSVNLLRLRQATVLLSTAQTL</sequence>
<comment type="caution">
    <text evidence="1">The sequence shown here is derived from an EMBL/GenBank/DDBJ whole genome shotgun (WGS) entry which is preliminary data.</text>
</comment>
<proteinExistence type="predicted"/>
<dbReference type="AlphaFoldDB" id="A0A2T1EI79"/>
<evidence type="ECO:0000313" key="2">
    <source>
        <dbReference type="Proteomes" id="UP000239576"/>
    </source>
</evidence>